<evidence type="ECO:0000256" key="2">
    <source>
        <dbReference type="PROSITE-ProRule" id="PRU00708"/>
    </source>
</evidence>
<dbReference type="FunFam" id="1.25.40.10:FF:000361">
    <property type="entry name" value="Pentatricopeptide repeat-containing protein chloroplastic"/>
    <property type="match status" value="1"/>
</dbReference>
<gene>
    <name evidence="3" type="ORF">SHERM_22600</name>
</gene>
<dbReference type="Pfam" id="PF20431">
    <property type="entry name" value="E_motif"/>
    <property type="match status" value="1"/>
</dbReference>
<feature type="repeat" description="PPR" evidence="2">
    <location>
        <begin position="653"/>
        <end position="687"/>
    </location>
</feature>
<dbReference type="FunFam" id="1.25.40.10:FF:000184">
    <property type="entry name" value="Pentatricopeptide repeat-containing protein, chloroplastic"/>
    <property type="match status" value="1"/>
</dbReference>
<dbReference type="InterPro" id="IPR046848">
    <property type="entry name" value="E_motif"/>
</dbReference>
<keyword evidence="4" id="KW-1185">Reference proteome</keyword>
<dbReference type="FunFam" id="1.25.40.10:FF:000344">
    <property type="entry name" value="Pentatricopeptide repeat-containing protein"/>
    <property type="match status" value="1"/>
</dbReference>
<dbReference type="Gene3D" id="1.25.40.10">
    <property type="entry name" value="Tetratricopeptide repeat domain"/>
    <property type="match status" value="5"/>
</dbReference>
<dbReference type="PANTHER" id="PTHR47926">
    <property type="entry name" value="PENTATRICOPEPTIDE REPEAT-CONTAINING PROTEIN"/>
    <property type="match status" value="1"/>
</dbReference>
<dbReference type="Pfam" id="PF13041">
    <property type="entry name" value="PPR_2"/>
    <property type="match status" value="2"/>
</dbReference>
<dbReference type="OrthoDB" id="1880841at2759"/>
<evidence type="ECO:0000313" key="4">
    <source>
        <dbReference type="Proteomes" id="UP001153555"/>
    </source>
</evidence>
<protein>
    <submittedName>
        <fullName evidence="3">Pentatricopeptide repeat-containing protein</fullName>
    </submittedName>
</protein>
<feature type="repeat" description="PPR" evidence="2">
    <location>
        <begin position="516"/>
        <end position="550"/>
    </location>
</feature>
<dbReference type="GO" id="GO:0003723">
    <property type="term" value="F:RNA binding"/>
    <property type="evidence" value="ECO:0007669"/>
    <property type="project" value="InterPro"/>
</dbReference>
<organism evidence="3 4">
    <name type="scientific">Striga hermonthica</name>
    <name type="common">Purple witchweed</name>
    <name type="synonym">Buchnera hermonthica</name>
    <dbReference type="NCBI Taxonomy" id="68872"/>
    <lineage>
        <taxon>Eukaryota</taxon>
        <taxon>Viridiplantae</taxon>
        <taxon>Streptophyta</taxon>
        <taxon>Embryophyta</taxon>
        <taxon>Tracheophyta</taxon>
        <taxon>Spermatophyta</taxon>
        <taxon>Magnoliopsida</taxon>
        <taxon>eudicotyledons</taxon>
        <taxon>Gunneridae</taxon>
        <taxon>Pentapetalae</taxon>
        <taxon>asterids</taxon>
        <taxon>lamiids</taxon>
        <taxon>Lamiales</taxon>
        <taxon>Orobanchaceae</taxon>
        <taxon>Buchnereae</taxon>
        <taxon>Striga</taxon>
    </lineage>
</organism>
<dbReference type="PROSITE" id="PS51375">
    <property type="entry name" value="PPR"/>
    <property type="match status" value="6"/>
</dbReference>
<sequence length="820" mass="90451">MFSHARFLLRPPSSTPARSSTLSFLSTTANLLPQCWPTADILPLCAAAPSLSAAQRAHALAVVHGHLPASVSISAALILSYADHLAHPSTLQTLFNQTAPFSRSPFLHNTIIRACTVQSTGPHREWAFGFGFMPYNDLLRDAYLRPDDYTFPFALKLCADFSCVSKGLEVHGRLIKAGFDEDVFVNNTLILFYGACGDLVGAQKVFDEMPERDLISWNTYIRVFSENESRLESFSLFKDMISTSGLSPNVVTVVSVLPVCARLENDWLVKLIHCYAVKVGLDREIRIGNALVDAYGKCSNIEALEVAFGEMAEKNEVTWNSIIGGFSYSGLSSNALIYFRAMIGARVKLSTITIATMLPTLSELDLFKNCKELHGHCIKVDIDSDVFVSNALIDMYGKWNRFLEASHVFDKLDNQNVVSWNTMIGTCAQNGLGPKALDLLRQMQARGQIPNSVTITNVLPACARLGSIIHGKEMHARSIRSGSVLDLYVSNALTDMYTKCGRMDLAQTVFDMSPRDEVSYNILITGYAQTMESPNSLKLLTKMEALGLSLDIISYTGALSACANMSALNEGKQIHAFAIRKLFHERLFVANSLIDMYIKCGHIEIAIKVFDRIPKRDTASWNTVILGFAMLGRLDTAFHLFETMKDDKNVRYDSVSYIAVLSACGHGGLVEKGKRYFNDMLARGIKPSEMHYACMVDILGRAGLMEEAVGLINELPTEPGANIWGALLGASRVHGCTDLGFWAAEKLLEIKPDHSGYYVLLSNMYAEAGRWDEADRIRKLMGVRKVRKNPGCSWVEAEDGVHGFVAGGRFDPCLWPAVSG</sequence>
<dbReference type="InterPro" id="IPR046960">
    <property type="entry name" value="PPR_At4g14850-like_plant"/>
</dbReference>
<dbReference type="Pfam" id="PF01535">
    <property type="entry name" value="PPR"/>
    <property type="match status" value="7"/>
</dbReference>
<keyword evidence="1" id="KW-0677">Repeat</keyword>
<dbReference type="AlphaFoldDB" id="A0A9N7REL1"/>
<name>A0A9N7REL1_STRHE</name>
<comment type="caution">
    <text evidence="3">The sequence shown here is derived from an EMBL/GenBank/DDBJ whole genome shotgun (WGS) entry which is preliminary data.</text>
</comment>
<dbReference type="SUPFAM" id="SSF48452">
    <property type="entry name" value="TPR-like"/>
    <property type="match status" value="1"/>
</dbReference>
<feature type="repeat" description="PPR" evidence="2">
    <location>
        <begin position="182"/>
        <end position="216"/>
    </location>
</feature>
<dbReference type="EMBL" id="CACSLK010027388">
    <property type="protein sequence ID" value="CAA0826214.1"/>
    <property type="molecule type" value="Genomic_DNA"/>
</dbReference>
<dbReference type="Proteomes" id="UP001153555">
    <property type="component" value="Unassembled WGS sequence"/>
</dbReference>
<dbReference type="InterPro" id="IPR002885">
    <property type="entry name" value="PPR_rpt"/>
</dbReference>
<accession>A0A9N7REL1</accession>
<dbReference type="PANTHER" id="PTHR47926:SF427">
    <property type="entry name" value="TETRATRICOPEPTIDE-LIKE HELICAL DOMAIN SUPERFAMILY"/>
    <property type="match status" value="1"/>
</dbReference>
<proteinExistence type="predicted"/>
<dbReference type="InterPro" id="IPR011990">
    <property type="entry name" value="TPR-like_helical_dom_sf"/>
</dbReference>
<evidence type="ECO:0000313" key="3">
    <source>
        <dbReference type="EMBL" id="CAA0826214.1"/>
    </source>
</evidence>
<dbReference type="GO" id="GO:0009451">
    <property type="term" value="P:RNA modification"/>
    <property type="evidence" value="ECO:0007669"/>
    <property type="project" value="InterPro"/>
</dbReference>
<feature type="repeat" description="PPR" evidence="2">
    <location>
        <begin position="315"/>
        <end position="349"/>
    </location>
</feature>
<feature type="repeat" description="PPR" evidence="2">
    <location>
        <begin position="416"/>
        <end position="450"/>
    </location>
</feature>
<feature type="repeat" description="PPR" evidence="2">
    <location>
        <begin position="617"/>
        <end position="651"/>
    </location>
</feature>
<reference evidence="3" key="1">
    <citation type="submission" date="2019-12" db="EMBL/GenBank/DDBJ databases">
        <authorList>
            <person name="Scholes J."/>
        </authorList>
    </citation>
    <scope>NUCLEOTIDE SEQUENCE</scope>
</reference>
<dbReference type="NCBIfam" id="TIGR00756">
    <property type="entry name" value="PPR"/>
    <property type="match status" value="3"/>
</dbReference>
<evidence type="ECO:0000256" key="1">
    <source>
        <dbReference type="ARBA" id="ARBA00022737"/>
    </source>
</evidence>